<evidence type="ECO:0000313" key="1">
    <source>
        <dbReference type="EMBL" id="KKJ78114.1"/>
    </source>
</evidence>
<dbReference type="OrthoDB" id="8477760at2"/>
<reference evidence="1 2" key="1">
    <citation type="submission" date="2015-03" db="EMBL/GenBank/DDBJ databases">
        <title>Genome sequence of Kiloniella sp. P1-1, isolated from the gut microflora of Pacific white shrimp, Penaeus vannamei.</title>
        <authorList>
            <person name="Shao Z."/>
            <person name="Wang L."/>
            <person name="Li X."/>
        </authorList>
    </citation>
    <scope>NUCLEOTIDE SEQUENCE [LARGE SCALE GENOMIC DNA]</scope>
    <source>
        <strain evidence="1 2">P1-1</strain>
    </source>
</reference>
<sequence>MAGKLNDLWMGFPFNKLCVGVLRRGLLQSAIVSGIISITAMGVTGSVARADIFGRGEGDHQFLSFNTLRWDSAQTDLEKTKQNGFLPSIDYTYRWRIENGGAQAIVQGQVIWNILSNAFLPLPPVPGGRARLSELSEESWSKLALYDVKLKLILRDQEVPDQRYGVELDLGIPNKPGEKSWSITVPKQVSWDKLLTRYEGPGLNNGVYLSSDEARSVVGAAGDEKELIVESSWLVSAKMSTVAYFDDLLQKRVDWRAELMVRTIEAQLNSLERITGLPVEKIRQALAVAQVDINRNISMIPPGVQRLYDKLNKGVPDRYISPVRRDYYHAERERIRQEALTQLEQLKPGQVIDDYPTWFDSKVQEIGE</sequence>
<accession>A0A0M2RCE7</accession>
<dbReference type="Proteomes" id="UP000034491">
    <property type="component" value="Unassembled WGS sequence"/>
</dbReference>
<evidence type="ECO:0000313" key="2">
    <source>
        <dbReference type="Proteomes" id="UP000034491"/>
    </source>
</evidence>
<dbReference type="AlphaFoldDB" id="A0A0M2RCE7"/>
<protein>
    <submittedName>
        <fullName evidence="1">Uncharacterized protein</fullName>
    </submittedName>
</protein>
<gene>
    <name evidence="1" type="ORF">WH95_01810</name>
</gene>
<dbReference type="RefSeq" id="WP_046502265.1">
    <property type="nucleotide sequence ID" value="NZ_LANI01000002.1"/>
</dbReference>
<proteinExistence type="predicted"/>
<organism evidence="1 2">
    <name type="scientific">Kiloniella litopenaei</name>
    <dbReference type="NCBI Taxonomy" id="1549748"/>
    <lineage>
        <taxon>Bacteria</taxon>
        <taxon>Pseudomonadati</taxon>
        <taxon>Pseudomonadota</taxon>
        <taxon>Alphaproteobacteria</taxon>
        <taxon>Rhodospirillales</taxon>
        <taxon>Kiloniellaceae</taxon>
        <taxon>Kiloniella</taxon>
    </lineage>
</organism>
<comment type="caution">
    <text evidence="1">The sequence shown here is derived from an EMBL/GenBank/DDBJ whole genome shotgun (WGS) entry which is preliminary data.</text>
</comment>
<keyword evidence="2" id="KW-1185">Reference proteome</keyword>
<dbReference type="EMBL" id="LANI01000002">
    <property type="protein sequence ID" value="KKJ78114.1"/>
    <property type="molecule type" value="Genomic_DNA"/>
</dbReference>
<name>A0A0M2RCE7_9PROT</name>